<dbReference type="EMBL" id="QUMS01000006">
    <property type="protein sequence ID" value="REG04761.1"/>
    <property type="molecule type" value="Genomic_DNA"/>
</dbReference>
<dbReference type="Proteomes" id="UP000256388">
    <property type="component" value="Unassembled WGS sequence"/>
</dbReference>
<dbReference type="AlphaFoldDB" id="A0A3E0A362"/>
<evidence type="ECO:0000256" key="2">
    <source>
        <dbReference type="ARBA" id="ARBA00022692"/>
    </source>
</evidence>
<feature type="transmembrane region" description="Helical" evidence="5">
    <location>
        <begin position="30"/>
        <end position="49"/>
    </location>
</feature>
<keyword evidence="4 5" id="KW-0472">Membrane</keyword>
<gene>
    <name evidence="6" type="ORF">DFR64_3113</name>
</gene>
<evidence type="ECO:0000256" key="4">
    <source>
        <dbReference type="ARBA" id="ARBA00023136"/>
    </source>
</evidence>
<keyword evidence="6" id="KW-0489">Methyltransferase</keyword>
<evidence type="ECO:0000313" key="7">
    <source>
        <dbReference type="Proteomes" id="UP000256388"/>
    </source>
</evidence>
<sequence>MRYAVRELIGVATVAAALFIPAATWQWWQAWAAVILTLAWVIATAWAILRAHPALLAERLGPRGGAQRWDMVILSAMGLLQLLRYILAGLDHRMGWTTTFPPTLQIVGLLLAALGSALAVWATGSNAFFSQMVRLQADRGQRVVDSGPYAWVRHPAYFGLLLVDLSLPLLLNSLPALGIGLLEAVLLIVRTRLEDDLLRAGLDGYAEYSQRVHARLLPGIW</sequence>
<keyword evidence="7" id="KW-1185">Reference proteome</keyword>
<protein>
    <submittedName>
        <fullName evidence="6">Protein-S-isoprenylcysteine O-methyltransferase Ste14</fullName>
    </submittedName>
</protein>
<name>A0A3E0A362_9CHLR</name>
<dbReference type="GO" id="GO:0016020">
    <property type="term" value="C:membrane"/>
    <property type="evidence" value="ECO:0007669"/>
    <property type="project" value="UniProtKB-SubCell"/>
</dbReference>
<comment type="caution">
    <text evidence="6">The sequence shown here is derived from an EMBL/GenBank/DDBJ whole genome shotgun (WGS) entry which is preliminary data.</text>
</comment>
<keyword evidence="2 5" id="KW-0812">Transmembrane</keyword>
<accession>A0A3E0A362</accession>
<comment type="subcellular location">
    <subcellularLocation>
        <location evidence="1">Membrane</location>
        <topology evidence="1">Multi-pass membrane protein</topology>
    </subcellularLocation>
</comment>
<feature type="transmembrane region" description="Helical" evidence="5">
    <location>
        <begin position="7"/>
        <end position="24"/>
    </location>
</feature>
<dbReference type="PANTHER" id="PTHR43847:SF1">
    <property type="entry name" value="BLL3993 PROTEIN"/>
    <property type="match status" value="1"/>
</dbReference>
<keyword evidence="3 5" id="KW-1133">Transmembrane helix</keyword>
<evidence type="ECO:0000256" key="5">
    <source>
        <dbReference type="SAM" id="Phobius"/>
    </source>
</evidence>
<reference evidence="6 7" key="1">
    <citation type="submission" date="2018-08" db="EMBL/GenBank/DDBJ databases">
        <title>Genomic Encyclopedia of Type Strains, Phase IV (KMG-IV): sequencing the most valuable type-strain genomes for metagenomic binning, comparative biology and taxonomic classification.</title>
        <authorList>
            <person name="Goeker M."/>
        </authorList>
    </citation>
    <scope>NUCLEOTIDE SEQUENCE [LARGE SCALE GENOMIC DNA]</scope>
    <source>
        <strain evidence="6 7">DSM 23923</strain>
    </source>
</reference>
<dbReference type="GO" id="GO:0004671">
    <property type="term" value="F:protein C-terminal S-isoprenylcysteine carboxyl O-methyltransferase activity"/>
    <property type="evidence" value="ECO:0007669"/>
    <property type="project" value="InterPro"/>
</dbReference>
<evidence type="ECO:0000256" key="1">
    <source>
        <dbReference type="ARBA" id="ARBA00004141"/>
    </source>
</evidence>
<dbReference type="Pfam" id="PF04140">
    <property type="entry name" value="ICMT"/>
    <property type="match status" value="1"/>
</dbReference>
<evidence type="ECO:0000256" key="3">
    <source>
        <dbReference type="ARBA" id="ARBA00022989"/>
    </source>
</evidence>
<dbReference type="InterPro" id="IPR007269">
    <property type="entry name" value="ICMT_MeTrfase"/>
</dbReference>
<proteinExistence type="predicted"/>
<dbReference type="InterPro" id="IPR052527">
    <property type="entry name" value="Metal_cation-efflux_comp"/>
</dbReference>
<organism evidence="6 7">
    <name type="scientific">Pelolinea submarina</name>
    <dbReference type="NCBI Taxonomy" id="913107"/>
    <lineage>
        <taxon>Bacteria</taxon>
        <taxon>Bacillati</taxon>
        <taxon>Chloroflexota</taxon>
        <taxon>Anaerolineae</taxon>
        <taxon>Anaerolineales</taxon>
        <taxon>Anaerolineaceae</taxon>
        <taxon>Pelolinea</taxon>
    </lineage>
</organism>
<feature type="transmembrane region" description="Helical" evidence="5">
    <location>
        <begin position="107"/>
        <end position="129"/>
    </location>
</feature>
<keyword evidence="6" id="KW-0808">Transferase</keyword>
<feature type="transmembrane region" description="Helical" evidence="5">
    <location>
        <begin position="69"/>
        <end position="87"/>
    </location>
</feature>
<dbReference type="Gene3D" id="1.20.120.1630">
    <property type="match status" value="1"/>
</dbReference>
<dbReference type="PANTHER" id="PTHR43847">
    <property type="entry name" value="BLL3993 PROTEIN"/>
    <property type="match status" value="1"/>
</dbReference>
<evidence type="ECO:0000313" key="6">
    <source>
        <dbReference type="EMBL" id="REG04761.1"/>
    </source>
</evidence>
<dbReference type="GO" id="GO:0032259">
    <property type="term" value="P:methylation"/>
    <property type="evidence" value="ECO:0007669"/>
    <property type="project" value="UniProtKB-KW"/>
</dbReference>